<comment type="caution">
    <text evidence="4">The sequence shown here is derived from an EMBL/GenBank/DDBJ whole genome shotgun (WGS) entry which is preliminary data.</text>
</comment>
<dbReference type="PANTHER" id="PTHR11017:SF479">
    <property type="entry name" value="DISEASE RESISTANCE PROTEIN (TIR-NBS-LRR CLASS) FAMILY"/>
    <property type="match status" value="1"/>
</dbReference>
<dbReference type="InterPro" id="IPR027417">
    <property type="entry name" value="P-loop_NTPase"/>
</dbReference>
<dbReference type="InterPro" id="IPR011713">
    <property type="entry name" value="Leu-rich_rpt_3"/>
</dbReference>
<dbReference type="GO" id="GO:0043531">
    <property type="term" value="F:ADP binding"/>
    <property type="evidence" value="ECO:0007669"/>
    <property type="project" value="InterPro"/>
</dbReference>
<feature type="domain" description="NB-ARC" evidence="3">
    <location>
        <begin position="1"/>
        <end position="141"/>
    </location>
</feature>
<keyword evidence="1" id="KW-0433">Leucine-rich repeat</keyword>
<gene>
    <name evidence="4" type="ORF">Ddye_019202</name>
</gene>
<dbReference type="Pfam" id="PF07725">
    <property type="entry name" value="LRR_3"/>
    <property type="match status" value="1"/>
</dbReference>
<dbReference type="Pfam" id="PF00931">
    <property type="entry name" value="NB-ARC"/>
    <property type="match status" value="1"/>
</dbReference>
<dbReference type="SUPFAM" id="SSF52058">
    <property type="entry name" value="L domain-like"/>
    <property type="match status" value="1"/>
</dbReference>
<accession>A0AAD9TXW7</accession>
<dbReference type="PRINTS" id="PR00364">
    <property type="entry name" value="DISEASERSIST"/>
</dbReference>
<protein>
    <recommendedName>
        <fullName evidence="3">NB-ARC domain-containing protein</fullName>
    </recommendedName>
</protein>
<dbReference type="Gene3D" id="3.80.10.10">
    <property type="entry name" value="Ribonuclease Inhibitor"/>
    <property type="match status" value="2"/>
</dbReference>
<dbReference type="PROSITE" id="PS51450">
    <property type="entry name" value="LRR"/>
    <property type="match status" value="1"/>
</dbReference>
<dbReference type="InterPro" id="IPR001611">
    <property type="entry name" value="Leu-rich_rpt"/>
</dbReference>
<evidence type="ECO:0000256" key="1">
    <source>
        <dbReference type="ARBA" id="ARBA00022614"/>
    </source>
</evidence>
<dbReference type="InterPro" id="IPR044974">
    <property type="entry name" value="Disease_R_plants"/>
</dbReference>
<reference evidence="4" key="1">
    <citation type="journal article" date="2023" name="Plant J.">
        <title>Genome sequences and population genomics provide insights into the demographic history, inbreeding, and mutation load of two 'living fossil' tree species of Dipteronia.</title>
        <authorList>
            <person name="Feng Y."/>
            <person name="Comes H.P."/>
            <person name="Chen J."/>
            <person name="Zhu S."/>
            <person name="Lu R."/>
            <person name="Zhang X."/>
            <person name="Li P."/>
            <person name="Qiu J."/>
            <person name="Olsen K.M."/>
            <person name="Qiu Y."/>
        </authorList>
    </citation>
    <scope>NUCLEOTIDE SEQUENCE</scope>
    <source>
        <strain evidence="4">KIB01</strain>
    </source>
</reference>
<evidence type="ECO:0000313" key="4">
    <source>
        <dbReference type="EMBL" id="KAK2644007.1"/>
    </source>
</evidence>
<evidence type="ECO:0000256" key="2">
    <source>
        <dbReference type="ARBA" id="ARBA00022737"/>
    </source>
</evidence>
<organism evidence="4 5">
    <name type="scientific">Dipteronia dyeriana</name>
    <dbReference type="NCBI Taxonomy" id="168575"/>
    <lineage>
        <taxon>Eukaryota</taxon>
        <taxon>Viridiplantae</taxon>
        <taxon>Streptophyta</taxon>
        <taxon>Embryophyta</taxon>
        <taxon>Tracheophyta</taxon>
        <taxon>Spermatophyta</taxon>
        <taxon>Magnoliopsida</taxon>
        <taxon>eudicotyledons</taxon>
        <taxon>Gunneridae</taxon>
        <taxon>Pentapetalae</taxon>
        <taxon>rosids</taxon>
        <taxon>malvids</taxon>
        <taxon>Sapindales</taxon>
        <taxon>Sapindaceae</taxon>
        <taxon>Hippocastanoideae</taxon>
        <taxon>Acereae</taxon>
        <taxon>Dipteronia</taxon>
    </lineage>
</organism>
<dbReference type="Proteomes" id="UP001280121">
    <property type="component" value="Unassembled WGS sequence"/>
</dbReference>
<keyword evidence="2" id="KW-0677">Repeat</keyword>
<dbReference type="SUPFAM" id="SSF52540">
    <property type="entry name" value="P-loop containing nucleoside triphosphate hydrolases"/>
    <property type="match status" value="1"/>
</dbReference>
<name>A0AAD9TXW7_9ROSI</name>
<dbReference type="InterPro" id="IPR032675">
    <property type="entry name" value="LRR_dom_sf"/>
</dbReference>
<dbReference type="Gene3D" id="3.40.50.300">
    <property type="entry name" value="P-loop containing nucleotide triphosphate hydrolases"/>
    <property type="match status" value="1"/>
</dbReference>
<dbReference type="EMBL" id="JANJYI010000006">
    <property type="protein sequence ID" value="KAK2644007.1"/>
    <property type="molecule type" value="Genomic_DNA"/>
</dbReference>
<dbReference type="InterPro" id="IPR002182">
    <property type="entry name" value="NB-ARC"/>
</dbReference>
<dbReference type="AlphaFoldDB" id="A0AAD9TXW7"/>
<evidence type="ECO:0000259" key="3">
    <source>
        <dbReference type="Pfam" id="PF00931"/>
    </source>
</evidence>
<evidence type="ECO:0000313" key="5">
    <source>
        <dbReference type="Proteomes" id="UP001280121"/>
    </source>
</evidence>
<keyword evidence="5" id="KW-1185">Reference proteome</keyword>
<sequence>MGGIGKSTIAKAIFHRIAWQFESVCFLTDVKNEAKKGLQHLQETFLFKIFGERNLYMDTFMVSKLSRKKILVVLDDVDDSEHLEVLADQNYFGLGSRIIITSRDRQMLYNIGGDKLELYKVEGLNGREALQLFNEKAFKQSFSPEDYMELPRKYVSYCGGNPLALQVLGGSLFCKSMPQYPSKSLPSKFNPDHLVELDMSYSNLHHLWKDTKDLGNLRQISLIGCKQLIEVPDLSGAPNLRFMYLYGCSNLTKFPKISRSVKQLDLGSTAVEEIPSLRHLNSLEALFLDGCSNINKFPQISGAITYLNLGSTEIQEVPDSAIKSLNKLVNLRFSQSTRLKNLPTSMIHLTSLKTLLLAGCSNITKFPQISGAITELYLSRTAIDEVPNSAIESLYNLVHLDLRYNTRLKNLPSMSRLTSL</sequence>
<proteinExistence type="predicted"/>
<dbReference type="PANTHER" id="PTHR11017">
    <property type="entry name" value="LEUCINE-RICH REPEAT-CONTAINING PROTEIN"/>
    <property type="match status" value="1"/>
</dbReference>
<dbReference type="GO" id="GO:0006952">
    <property type="term" value="P:defense response"/>
    <property type="evidence" value="ECO:0007669"/>
    <property type="project" value="InterPro"/>
</dbReference>